<proteinExistence type="predicted"/>
<evidence type="ECO:0000256" key="1">
    <source>
        <dbReference type="SAM" id="MobiDB-lite"/>
    </source>
</evidence>
<feature type="compositionally biased region" description="Basic and acidic residues" evidence="1">
    <location>
        <begin position="31"/>
        <end position="52"/>
    </location>
</feature>
<dbReference type="AlphaFoldDB" id="A0A163J9L5"/>
<sequence length="93" mass="10704">MILAQMKSTWTVHFNQSNGTLQWAIPTNENRCPEGKGEKRGREEKQAQDEGGRVWPMTKTDWMTFSLHDGHGHLDRRLAEDFTHPCMNSDPGH</sequence>
<accession>A0A163J9L5</accession>
<evidence type="ECO:0000313" key="3">
    <source>
        <dbReference type="Proteomes" id="UP000078561"/>
    </source>
</evidence>
<name>A0A163J9L5_ABSGL</name>
<dbReference type="InParanoid" id="A0A163J9L5"/>
<keyword evidence="3" id="KW-1185">Reference proteome</keyword>
<reference evidence="2" key="1">
    <citation type="submission" date="2016-04" db="EMBL/GenBank/DDBJ databases">
        <authorList>
            <person name="Evans L.H."/>
            <person name="Alamgir A."/>
            <person name="Owens N."/>
            <person name="Weber N.D."/>
            <person name="Virtaneva K."/>
            <person name="Barbian K."/>
            <person name="Babar A."/>
            <person name="Rosenke K."/>
        </authorList>
    </citation>
    <scope>NUCLEOTIDE SEQUENCE [LARGE SCALE GENOMIC DNA]</scope>
    <source>
        <strain evidence="2">CBS 101.48</strain>
    </source>
</reference>
<evidence type="ECO:0000313" key="2">
    <source>
        <dbReference type="EMBL" id="SAM00190.1"/>
    </source>
</evidence>
<feature type="region of interest" description="Disordered" evidence="1">
    <location>
        <begin position="26"/>
        <end position="53"/>
    </location>
</feature>
<dbReference type="Proteomes" id="UP000078561">
    <property type="component" value="Unassembled WGS sequence"/>
</dbReference>
<protein>
    <submittedName>
        <fullName evidence="2">Uncharacterized protein</fullName>
    </submittedName>
</protein>
<dbReference type="EMBL" id="LT553165">
    <property type="protein sequence ID" value="SAM00190.1"/>
    <property type="molecule type" value="Genomic_DNA"/>
</dbReference>
<organism evidence="2">
    <name type="scientific">Absidia glauca</name>
    <name type="common">Pin mould</name>
    <dbReference type="NCBI Taxonomy" id="4829"/>
    <lineage>
        <taxon>Eukaryota</taxon>
        <taxon>Fungi</taxon>
        <taxon>Fungi incertae sedis</taxon>
        <taxon>Mucoromycota</taxon>
        <taxon>Mucoromycotina</taxon>
        <taxon>Mucoromycetes</taxon>
        <taxon>Mucorales</taxon>
        <taxon>Cunninghamellaceae</taxon>
        <taxon>Absidia</taxon>
    </lineage>
</organism>
<gene>
    <name evidence="2" type="primary">ABSGL_05867.1 scaffold 7570</name>
</gene>